<evidence type="ECO:0000313" key="8">
    <source>
        <dbReference type="Proteomes" id="UP000758603"/>
    </source>
</evidence>
<keyword evidence="3 6" id="KW-1133">Transmembrane helix</keyword>
<organism evidence="7 8">
    <name type="scientific">Truncatella angustata</name>
    <dbReference type="NCBI Taxonomy" id="152316"/>
    <lineage>
        <taxon>Eukaryota</taxon>
        <taxon>Fungi</taxon>
        <taxon>Dikarya</taxon>
        <taxon>Ascomycota</taxon>
        <taxon>Pezizomycotina</taxon>
        <taxon>Sordariomycetes</taxon>
        <taxon>Xylariomycetidae</taxon>
        <taxon>Amphisphaeriales</taxon>
        <taxon>Sporocadaceae</taxon>
        <taxon>Truncatella</taxon>
    </lineage>
</organism>
<feature type="transmembrane region" description="Helical" evidence="6">
    <location>
        <begin position="161"/>
        <end position="187"/>
    </location>
</feature>
<feature type="transmembrane region" description="Helical" evidence="6">
    <location>
        <begin position="126"/>
        <end position="149"/>
    </location>
</feature>
<dbReference type="Proteomes" id="UP000758603">
    <property type="component" value="Unassembled WGS sequence"/>
</dbReference>
<evidence type="ECO:0000256" key="1">
    <source>
        <dbReference type="ARBA" id="ARBA00004141"/>
    </source>
</evidence>
<dbReference type="PANTHER" id="PTHR31465">
    <property type="entry name" value="PROTEIN RTA1-RELATED"/>
    <property type="match status" value="1"/>
</dbReference>
<evidence type="ECO:0000256" key="3">
    <source>
        <dbReference type="ARBA" id="ARBA00022989"/>
    </source>
</evidence>
<evidence type="ECO:0000256" key="2">
    <source>
        <dbReference type="ARBA" id="ARBA00022692"/>
    </source>
</evidence>
<dbReference type="GeneID" id="70136318"/>
<feature type="transmembrane region" description="Helical" evidence="6">
    <location>
        <begin position="84"/>
        <end position="105"/>
    </location>
</feature>
<evidence type="ECO:0000256" key="5">
    <source>
        <dbReference type="SAM" id="MobiDB-lite"/>
    </source>
</evidence>
<proteinExistence type="predicted"/>
<keyword evidence="4 6" id="KW-0472">Membrane</keyword>
<dbReference type="AlphaFoldDB" id="A0A9P8ZX58"/>
<evidence type="ECO:0000256" key="6">
    <source>
        <dbReference type="SAM" id="Phobius"/>
    </source>
</evidence>
<comment type="caution">
    <text evidence="7">The sequence shown here is derived from an EMBL/GenBank/DDBJ whole genome shotgun (WGS) entry which is preliminary data.</text>
</comment>
<evidence type="ECO:0000256" key="4">
    <source>
        <dbReference type="ARBA" id="ARBA00023136"/>
    </source>
</evidence>
<feature type="transmembrane region" description="Helical" evidence="6">
    <location>
        <begin position="23"/>
        <end position="43"/>
    </location>
</feature>
<keyword evidence="2 6" id="KW-0812">Transmembrane</keyword>
<keyword evidence="8" id="KW-1185">Reference proteome</keyword>
<evidence type="ECO:0000313" key="7">
    <source>
        <dbReference type="EMBL" id="KAH6652669.1"/>
    </source>
</evidence>
<dbReference type="EMBL" id="JAGPXC010000005">
    <property type="protein sequence ID" value="KAH6652669.1"/>
    <property type="molecule type" value="Genomic_DNA"/>
</dbReference>
<gene>
    <name evidence="7" type="ORF">BKA67DRAFT_659357</name>
</gene>
<dbReference type="InterPro" id="IPR007568">
    <property type="entry name" value="RTA1"/>
</dbReference>
<feature type="transmembrane region" description="Helical" evidence="6">
    <location>
        <begin position="50"/>
        <end position="72"/>
    </location>
</feature>
<dbReference type="GO" id="GO:0005886">
    <property type="term" value="C:plasma membrane"/>
    <property type="evidence" value="ECO:0007669"/>
    <property type="project" value="TreeGrafter"/>
</dbReference>
<comment type="subcellular location">
    <subcellularLocation>
        <location evidence="1">Membrane</location>
        <topology evidence="1">Multi-pass membrane protein</topology>
    </subcellularLocation>
</comment>
<protein>
    <submittedName>
        <fullName evidence="7">RTA1 like protein-domain-containing protein</fullName>
    </submittedName>
</protein>
<dbReference type="Pfam" id="PF04479">
    <property type="entry name" value="RTA1"/>
    <property type="match status" value="1"/>
</dbReference>
<dbReference type="OrthoDB" id="3358017at2759"/>
<feature type="compositionally biased region" description="Polar residues" evidence="5">
    <location>
        <begin position="309"/>
        <end position="325"/>
    </location>
</feature>
<dbReference type="PANTHER" id="PTHR31465:SF9">
    <property type="entry name" value="SPHINGOID LONG-CHAIN BASE TRANSPORTER RSB1"/>
    <property type="match status" value="1"/>
</dbReference>
<feature type="transmembrane region" description="Helical" evidence="6">
    <location>
        <begin position="207"/>
        <end position="227"/>
    </location>
</feature>
<feature type="region of interest" description="Disordered" evidence="5">
    <location>
        <begin position="309"/>
        <end position="349"/>
    </location>
</feature>
<accession>A0A9P8ZX58</accession>
<dbReference type="RefSeq" id="XP_045956946.1">
    <property type="nucleotide sequence ID" value="XM_046107427.1"/>
</dbReference>
<sequence length="349" mass="38349">MASSGDCDRNSCSYGFLQYEPSLAGNVVLLAFFAILIPIALFLGFRYQSLIFAVTITTGLSLEIIGYVGRLLARSNKNNKADFILFQLGTLLAPIFISLAVFRLMPPIVAAYGDRYRAWRPAWHNIVFYAFSAVCIVLQTIGSVLSMLADTKTSNDIGIRLLVAGLAIHISSLFIFTILGVRFALAVRQRKGGWDRDSIMVYKTPRFKSFIIGLSIAAILLIARTAYRMIAVAEGLASTLAQDEVLFLVLDGALMLVTIALLLALFPGRVLGASQPDNAAYAQRTSQKSINRPAPIQLERNFLGQNRNRVSLKSSAANTPKTSPKYSPRKSNIPPPPARRNMVDSEQLW</sequence>
<reference evidence="7" key="1">
    <citation type="journal article" date="2021" name="Nat. Commun.">
        <title>Genetic determinants of endophytism in the Arabidopsis root mycobiome.</title>
        <authorList>
            <person name="Mesny F."/>
            <person name="Miyauchi S."/>
            <person name="Thiergart T."/>
            <person name="Pickel B."/>
            <person name="Atanasova L."/>
            <person name="Karlsson M."/>
            <person name="Huettel B."/>
            <person name="Barry K.W."/>
            <person name="Haridas S."/>
            <person name="Chen C."/>
            <person name="Bauer D."/>
            <person name="Andreopoulos W."/>
            <person name="Pangilinan J."/>
            <person name="LaButti K."/>
            <person name="Riley R."/>
            <person name="Lipzen A."/>
            <person name="Clum A."/>
            <person name="Drula E."/>
            <person name="Henrissat B."/>
            <person name="Kohler A."/>
            <person name="Grigoriev I.V."/>
            <person name="Martin F.M."/>
            <person name="Hacquard S."/>
        </authorList>
    </citation>
    <scope>NUCLEOTIDE SEQUENCE</scope>
    <source>
        <strain evidence="7">MPI-SDFR-AT-0073</strain>
    </source>
</reference>
<dbReference type="GO" id="GO:0000324">
    <property type="term" value="C:fungal-type vacuole"/>
    <property type="evidence" value="ECO:0007669"/>
    <property type="project" value="TreeGrafter"/>
</dbReference>
<feature type="transmembrane region" description="Helical" evidence="6">
    <location>
        <begin position="247"/>
        <end position="266"/>
    </location>
</feature>
<name>A0A9P8ZX58_9PEZI</name>